<comment type="caution">
    <text evidence="2">The sequence shown here is derived from an EMBL/GenBank/DDBJ whole genome shotgun (WGS) entry which is preliminary data.</text>
</comment>
<dbReference type="AlphaFoldDB" id="A0A5C6E3Q9"/>
<keyword evidence="3" id="KW-1185">Reference proteome</keyword>
<dbReference type="Proteomes" id="UP000319143">
    <property type="component" value="Unassembled WGS sequence"/>
</dbReference>
<evidence type="ECO:0000313" key="2">
    <source>
        <dbReference type="EMBL" id="TWU41839.1"/>
    </source>
</evidence>
<dbReference type="EMBL" id="SJPV01000001">
    <property type="protein sequence ID" value="TWU41839.1"/>
    <property type="molecule type" value="Genomic_DNA"/>
</dbReference>
<proteinExistence type="predicted"/>
<gene>
    <name evidence="2" type="ORF">Poly41_01310</name>
</gene>
<evidence type="ECO:0000256" key="1">
    <source>
        <dbReference type="SAM" id="MobiDB-lite"/>
    </source>
</evidence>
<evidence type="ECO:0000313" key="3">
    <source>
        <dbReference type="Proteomes" id="UP000319143"/>
    </source>
</evidence>
<sequence>MQIAKRSFQHERNRLLSSCDRVRMQAPVPSARLKKEESGAGVSRLANHRHSPLRPSAAVLPMRSLRRVSTTDLVLLLALAFRSSWGFAADPPNVLFQSRE</sequence>
<name>A0A5C6E3Q9_9BACT</name>
<accession>A0A5C6E3Q9</accession>
<feature type="region of interest" description="Disordered" evidence="1">
    <location>
        <begin position="29"/>
        <end position="48"/>
    </location>
</feature>
<organism evidence="2 3">
    <name type="scientific">Novipirellula artificiosorum</name>
    <dbReference type="NCBI Taxonomy" id="2528016"/>
    <lineage>
        <taxon>Bacteria</taxon>
        <taxon>Pseudomonadati</taxon>
        <taxon>Planctomycetota</taxon>
        <taxon>Planctomycetia</taxon>
        <taxon>Pirellulales</taxon>
        <taxon>Pirellulaceae</taxon>
        <taxon>Novipirellula</taxon>
    </lineage>
</organism>
<protein>
    <submittedName>
        <fullName evidence="2">Uncharacterized protein</fullName>
    </submittedName>
</protein>
<reference evidence="2 3" key="1">
    <citation type="submission" date="2019-02" db="EMBL/GenBank/DDBJ databases">
        <title>Deep-cultivation of Planctomycetes and their phenomic and genomic characterization uncovers novel biology.</title>
        <authorList>
            <person name="Wiegand S."/>
            <person name="Jogler M."/>
            <person name="Boedeker C."/>
            <person name="Pinto D."/>
            <person name="Vollmers J."/>
            <person name="Rivas-Marin E."/>
            <person name="Kohn T."/>
            <person name="Peeters S.H."/>
            <person name="Heuer A."/>
            <person name="Rast P."/>
            <person name="Oberbeckmann S."/>
            <person name="Bunk B."/>
            <person name="Jeske O."/>
            <person name="Meyerdierks A."/>
            <person name="Storesund J.E."/>
            <person name="Kallscheuer N."/>
            <person name="Luecker S."/>
            <person name="Lage O.M."/>
            <person name="Pohl T."/>
            <person name="Merkel B.J."/>
            <person name="Hornburger P."/>
            <person name="Mueller R.-W."/>
            <person name="Bruemmer F."/>
            <person name="Labrenz M."/>
            <person name="Spormann A.M."/>
            <person name="Op Den Camp H."/>
            <person name="Overmann J."/>
            <person name="Amann R."/>
            <person name="Jetten M.S.M."/>
            <person name="Mascher T."/>
            <person name="Medema M.H."/>
            <person name="Devos D.P."/>
            <person name="Kaster A.-K."/>
            <person name="Ovreas L."/>
            <person name="Rohde M."/>
            <person name="Galperin M.Y."/>
            <person name="Jogler C."/>
        </authorList>
    </citation>
    <scope>NUCLEOTIDE SEQUENCE [LARGE SCALE GENOMIC DNA]</scope>
    <source>
        <strain evidence="2 3">Poly41</strain>
    </source>
</reference>